<keyword evidence="7 12" id="KW-0573">Peptidoglycan synthesis</keyword>
<dbReference type="AlphaFoldDB" id="A0A4Y4CWP9"/>
<name>A0A4Y4CWP9_ZOORA</name>
<feature type="transmembrane region" description="Helical" evidence="12">
    <location>
        <begin position="197"/>
        <end position="220"/>
    </location>
</feature>
<sequence length="362" mass="39163">MLLELALWLGKDARFFNVFGYITLRTMLAAGTALLLSLVFGPLVIRWLAAKKIGQAVRDDGPKSHLTKAGTPTMGGVLILIAIALTTLLWGDLSNKYVWVVLCVTLGFGAVGWVDDWRKVVYRDPKGLASRWKYFWTSAIALGAASFLGLTATLPAQLELIVPFFKAVSYPLGVIGFIILTYFVINGTSHSVNLTDGLDGLAIMPTVMVSAALAIFAYVAGHMGFSKYLGVPYIPGAGELAVICGAIAGAGLGFLWFNAYPAEVFMGDVGALALGAAMGTIAVIVRQEVVLFIMGGLFVAEALSVMVQVLYFKYTGGKRIFRMAPLHHHYELGGWKETQVVVRFWIITIMLVLFGLSTLKLR</sequence>
<dbReference type="Pfam" id="PF10555">
    <property type="entry name" value="MraY_sig1"/>
    <property type="match status" value="1"/>
</dbReference>
<dbReference type="PROSITE" id="PS01347">
    <property type="entry name" value="MRAY_1"/>
    <property type="match status" value="1"/>
</dbReference>
<keyword evidence="12 14" id="KW-0479">Metal-binding</keyword>
<feature type="transmembrane region" description="Helical" evidence="12">
    <location>
        <begin position="168"/>
        <end position="185"/>
    </location>
</feature>
<feature type="transmembrane region" description="Helical" evidence="12">
    <location>
        <begin position="340"/>
        <end position="359"/>
    </location>
</feature>
<evidence type="ECO:0000256" key="1">
    <source>
        <dbReference type="ARBA" id="ARBA00004141"/>
    </source>
</evidence>
<proteinExistence type="inferred from homology"/>
<feature type="binding site" evidence="14">
    <location>
        <position position="193"/>
    </location>
    <ligand>
        <name>Mg(2+)</name>
        <dbReference type="ChEBI" id="CHEBI:18420"/>
    </ligand>
</feature>
<keyword evidence="12 14" id="KW-0460">Magnesium</keyword>
<feature type="transmembrane region" description="Helical" evidence="12">
    <location>
        <begin position="264"/>
        <end position="285"/>
    </location>
</feature>
<keyword evidence="12" id="KW-1003">Cell membrane</keyword>
<evidence type="ECO:0000256" key="14">
    <source>
        <dbReference type="PIRSR" id="PIRSR600715-1"/>
    </source>
</evidence>
<feature type="transmembrane region" description="Helical" evidence="12">
    <location>
        <begin position="97"/>
        <end position="114"/>
    </location>
</feature>
<keyword evidence="16" id="KW-1185">Reference proteome</keyword>
<evidence type="ECO:0000256" key="6">
    <source>
        <dbReference type="ARBA" id="ARBA00022960"/>
    </source>
</evidence>
<comment type="catalytic activity">
    <reaction evidence="12">
        <text>UDP-N-acetyl-alpha-D-muramoyl-L-alanyl-gamma-D-glutamyl-meso-2,6-diaminopimeloyl-D-alanyl-D-alanine + di-trans,octa-cis-undecaprenyl phosphate = di-trans,octa-cis-undecaprenyl diphospho-N-acetyl-alpha-D-muramoyl-L-alanyl-D-glutamyl-meso-2,6-diaminopimeloyl-D-alanyl-D-alanine + UMP</text>
        <dbReference type="Rhea" id="RHEA:28386"/>
        <dbReference type="ChEBI" id="CHEBI:57865"/>
        <dbReference type="ChEBI" id="CHEBI:60392"/>
        <dbReference type="ChEBI" id="CHEBI:61386"/>
        <dbReference type="ChEBI" id="CHEBI:61387"/>
        <dbReference type="EC" id="2.7.8.13"/>
    </reaction>
</comment>
<dbReference type="GO" id="GO:0051992">
    <property type="term" value="F:UDP-N-acetylmuramoyl-L-alanyl-D-glutamyl-meso-2,6-diaminopimelyl-D-alanyl-D-alanine:undecaprenyl-phosphate transferase activity"/>
    <property type="evidence" value="ECO:0007669"/>
    <property type="project" value="RHEA"/>
</dbReference>
<dbReference type="PROSITE" id="PS01348">
    <property type="entry name" value="MRAY_2"/>
    <property type="match status" value="1"/>
</dbReference>
<dbReference type="GO" id="GO:0008963">
    <property type="term" value="F:phospho-N-acetylmuramoyl-pentapeptide-transferase activity"/>
    <property type="evidence" value="ECO:0007669"/>
    <property type="project" value="UniProtKB-UniRule"/>
</dbReference>
<dbReference type="GO" id="GO:0071555">
    <property type="term" value="P:cell wall organization"/>
    <property type="evidence" value="ECO:0007669"/>
    <property type="project" value="UniProtKB-KW"/>
</dbReference>
<dbReference type="InterPro" id="IPR018480">
    <property type="entry name" value="PNAcMuramoyl-5peptid_Trfase_CS"/>
</dbReference>
<dbReference type="InterPro" id="IPR003524">
    <property type="entry name" value="PNAcMuramoyl-5peptid_Trfase"/>
</dbReference>
<keyword evidence="6 12" id="KW-0133">Cell shape</keyword>
<dbReference type="GO" id="GO:0009252">
    <property type="term" value="P:peptidoglycan biosynthetic process"/>
    <property type="evidence" value="ECO:0007669"/>
    <property type="project" value="UniProtKB-UniRule"/>
</dbReference>
<dbReference type="GO" id="GO:0005886">
    <property type="term" value="C:plasma membrane"/>
    <property type="evidence" value="ECO:0007669"/>
    <property type="project" value="UniProtKB-SubCell"/>
</dbReference>
<evidence type="ECO:0000256" key="11">
    <source>
        <dbReference type="ARBA" id="ARBA00023316"/>
    </source>
</evidence>
<evidence type="ECO:0000256" key="2">
    <source>
        <dbReference type="ARBA" id="ARBA00005583"/>
    </source>
</evidence>
<dbReference type="Pfam" id="PF00953">
    <property type="entry name" value="Glycos_transf_4"/>
    <property type="match status" value="1"/>
</dbReference>
<comment type="pathway">
    <text evidence="12">Cell wall biogenesis; peptidoglycan biosynthesis.</text>
</comment>
<evidence type="ECO:0000256" key="5">
    <source>
        <dbReference type="ARBA" id="ARBA00022692"/>
    </source>
</evidence>
<comment type="similarity">
    <text evidence="2 12">Belongs to the glycosyltransferase 4 family. MraY subfamily.</text>
</comment>
<dbReference type="EMBL" id="BJNV01000052">
    <property type="protein sequence ID" value="GEC96756.1"/>
    <property type="molecule type" value="Genomic_DNA"/>
</dbReference>
<feature type="binding site" evidence="14">
    <location>
        <position position="268"/>
    </location>
    <ligand>
        <name>Mg(2+)</name>
        <dbReference type="ChEBI" id="CHEBI:18420"/>
    </ligand>
</feature>
<dbReference type="Proteomes" id="UP000318422">
    <property type="component" value="Unassembled WGS sequence"/>
</dbReference>
<keyword evidence="3 12" id="KW-0132">Cell division</keyword>
<comment type="cofactor">
    <cofactor evidence="12 14">
        <name>Mg(2+)</name>
        <dbReference type="ChEBI" id="CHEBI:18420"/>
    </cofactor>
</comment>
<organism evidence="15 16">
    <name type="scientific">Zoogloea ramigera</name>
    <dbReference type="NCBI Taxonomy" id="350"/>
    <lineage>
        <taxon>Bacteria</taxon>
        <taxon>Pseudomonadati</taxon>
        <taxon>Pseudomonadota</taxon>
        <taxon>Betaproteobacteria</taxon>
        <taxon>Rhodocyclales</taxon>
        <taxon>Zoogloeaceae</taxon>
        <taxon>Zoogloea</taxon>
    </lineage>
</organism>
<keyword evidence="9 12" id="KW-0472">Membrane</keyword>
<dbReference type="NCBIfam" id="TIGR00445">
    <property type="entry name" value="mraY"/>
    <property type="match status" value="1"/>
</dbReference>
<dbReference type="EC" id="2.7.8.13" evidence="12 13"/>
<dbReference type="GO" id="GO:0051301">
    <property type="term" value="P:cell division"/>
    <property type="evidence" value="ECO:0007669"/>
    <property type="project" value="UniProtKB-KW"/>
</dbReference>
<evidence type="ECO:0000256" key="8">
    <source>
        <dbReference type="ARBA" id="ARBA00022989"/>
    </source>
</evidence>
<keyword evidence="11 12" id="KW-0961">Cell wall biogenesis/degradation</keyword>
<feature type="transmembrane region" description="Helical" evidence="12">
    <location>
        <begin position="27"/>
        <end position="49"/>
    </location>
</feature>
<dbReference type="CDD" id="cd06852">
    <property type="entry name" value="GT_MraY"/>
    <property type="match status" value="1"/>
</dbReference>
<keyword evidence="5 12" id="KW-0812">Transmembrane</keyword>
<protein>
    <recommendedName>
        <fullName evidence="12 13">Phospho-N-acetylmuramoyl-pentapeptide-transferase</fullName>
        <ecNumber evidence="12 13">2.7.8.13</ecNumber>
    </recommendedName>
    <alternativeName>
        <fullName evidence="12">UDP-MurNAc-pentapeptide phosphotransferase</fullName>
    </alternativeName>
</protein>
<dbReference type="PANTHER" id="PTHR22926:SF5">
    <property type="entry name" value="PHOSPHO-N-ACETYLMURAMOYL-PENTAPEPTIDE-TRANSFERASE HOMOLOG"/>
    <property type="match status" value="1"/>
</dbReference>
<evidence type="ECO:0000256" key="4">
    <source>
        <dbReference type="ARBA" id="ARBA00022679"/>
    </source>
</evidence>
<dbReference type="GO" id="GO:0046872">
    <property type="term" value="F:metal ion binding"/>
    <property type="evidence" value="ECO:0007669"/>
    <property type="project" value="UniProtKB-KW"/>
</dbReference>
<evidence type="ECO:0000256" key="3">
    <source>
        <dbReference type="ARBA" id="ARBA00022618"/>
    </source>
</evidence>
<feature type="transmembrane region" description="Helical" evidence="12">
    <location>
        <begin position="134"/>
        <end position="156"/>
    </location>
</feature>
<feature type="transmembrane region" description="Helical" evidence="12">
    <location>
        <begin position="240"/>
        <end position="257"/>
    </location>
</feature>
<dbReference type="HAMAP" id="MF_00038">
    <property type="entry name" value="MraY"/>
    <property type="match status" value="1"/>
</dbReference>
<evidence type="ECO:0000256" key="7">
    <source>
        <dbReference type="ARBA" id="ARBA00022984"/>
    </source>
</evidence>
<keyword evidence="4 12" id="KW-0808">Transferase</keyword>
<accession>A0A4Y4CWP9</accession>
<evidence type="ECO:0000256" key="12">
    <source>
        <dbReference type="HAMAP-Rule" id="MF_00038"/>
    </source>
</evidence>
<evidence type="ECO:0000256" key="10">
    <source>
        <dbReference type="ARBA" id="ARBA00023306"/>
    </source>
</evidence>
<keyword evidence="8 12" id="KW-1133">Transmembrane helix</keyword>
<evidence type="ECO:0000256" key="9">
    <source>
        <dbReference type="ARBA" id="ARBA00023136"/>
    </source>
</evidence>
<gene>
    <name evidence="12 15" type="primary">mraY</name>
    <name evidence="15" type="ORF">ZRA01_28290</name>
</gene>
<keyword evidence="10 12" id="KW-0131">Cell cycle</keyword>
<dbReference type="PANTHER" id="PTHR22926">
    <property type="entry name" value="PHOSPHO-N-ACETYLMURAMOYL-PENTAPEPTIDE-TRANSFERASE"/>
    <property type="match status" value="1"/>
</dbReference>
<dbReference type="GO" id="GO:0008360">
    <property type="term" value="P:regulation of cell shape"/>
    <property type="evidence" value="ECO:0007669"/>
    <property type="project" value="UniProtKB-KW"/>
</dbReference>
<evidence type="ECO:0000313" key="16">
    <source>
        <dbReference type="Proteomes" id="UP000318422"/>
    </source>
</evidence>
<evidence type="ECO:0000256" key="13">
    <source>
        <dbReference type="NCBIfam" id="TIGR00445"/>
    </source>
</evidence>
<comment type="caution">
    <text evidence="15">The sequence shown here is derived from an EMBL/GenBank/DDBJ whole genome shotgun (WGS) entry which is preliminary data.</text>
</comment>
<reference evidence="15 16" key="1">
    <citation type="submission" date="2019-06" db="EMBL/GenBank/DDBJ databases">
        <title>Whole genome shotgun sequence of Zoogloea ramigera NBRC 15342.</title>
        <authorList>
            <person name="Hosoyama A."/>
            <person name="Uohara A."/>
            <person name="Ohji S."/>
            <person name="Ichikawa N."/>
        </authorList>
    </citation>
    <scope>NUCLEOTIDE SEQUENCE [LARGE SCALE GENOMIC DNA]</scope>
    <source>
        <strain evidence="15 16">NBRC 15342</strain>
    </source>
</reference>
<dbReference type="UniPathway" id="UPA00219"/>
<dbReference type="InterPro" id="IPR000715">
    <property type="entry name" value="Glycosyl_transferase_4"/>
</dbReference>
<feature type="transmembrane region" description="Helical" evidence="12">
    <location>
        <begin position="291"/>
        <end position="312"/>
    </location>
</feature>
<dbReference type="OrthoDB" id="9805475at2"/>
<comment type="subcellular location">
    <subcellularLocation>
        <location evidence="12">Cell membrane</location>
        <topology evidence="12">Multi-pass membrane protein</topology>
    </subcellularLocation>
    <subcellularLocation>
        <location evidence="1">Membrane</location>
        <topology evidence="1">Multi-pass membrane protein</topology>
    </subcellularLocation>
</comment>
<dbReference type="RefSeq" id="WP_141353385.1">
    <property type="nucleotide sequence ID" value="NZ_BJNV01000052.1"/>
</dbReference>
<feature type="transmembrane region" description="Helical" evidence="12">
    <location>
        <begin position="69"/>
        <end position="91"/>
    </location>
</feature>
<comment type="function">
    <text evidence="12">Catalyzes the initial step of the lipid cycle reactions in the biosynthesis of the cell wall peptidoglycan: transfers peptidoglycan precursor phospho-MurNAc-pentapeptide from UDP-MurNAc-pentapeptide onto the lipid carrier undecaprenyl phosphate, yielding undecaprenyl-pyrophosphoryl-MurNAc-pentapeptide, known as lipid I.</text>
</comment>
<evidence type="ECO:0000313" key="15">
    <source>
        <dbReference type="EMBL" id="GEC96756.1"/>
    </source>
</evidence>